<dbReference type="PROSITE" id="PS51186">
    <property type="entry name" value="GNAT"/>
    <property type="match status" value="1"/>
</dbReference>
<dbReference type="GO" id="GO:0016747">
    <property type="term" value="F:acyltransferase activity, transferring groups other than amino-acyl groups"/>
    <property type="evidence" value="ECO:0007669"/>
    <property type="project" value="InterPro"/>
</dbReference>
<protein>
    <submittedName>
        <fullName evidence="4">Acetyltransferase</fullName>
    </submittedName>
</protein>
<dbReference type="InterPro" id="IPR050832">
    <property type="entry name" value="Bact_Acetyltransf"/>
</dbReference>
<evidence type="ECO:0000256" key="2">
    <source>
        <dbReference type="ARBA" id="ARBA00023315"/>
    </source>
</evidence>
<dbReference type="eggNOG" id="COG0456">
    <property type="taxonomic scope" value="Bacteria"/>
</dbReference>
<proteinExistence type="predicted"/>
<keyword evidence="2" id="KW-0012">Acyltransferase</keyword>
<dbReference type="SUPFAM" id="SSF55729">
    <property type="entry name" value="Acyl-CoA N-acyltransferases (Nat)"/>
    <property type="match status" value="1"/>
</dbReference>
<sequence length="182" mass="20086">MAPTVPPVFARTSHRMMRHEPPGELVLPNAGSDVVRVRRASESDLDALMAIEEASFASDRMRRRQYQRHLQSDTARVLVASAGQGQVLGSAVLFLRRGSELARLYSLATLPAARGQGVAGHLLQAAEHAGVLAGARRLRLEVRSDNPVAIHLYQQHGYRRIGHCPAYYADGCDAWRYESSLF</sequence>
<evidence type="ECO:0000313" key="4">
    <source>
        <dbReference type="EMBL" id="AFC84813.1"/>
    </source>
</evidence>
<evidence type="ECO:0000259" key="3">
    <source>
        <dbReference type="PROSITE" id="PS51186"/>
    </source>
</evidence>
<evidence type="ECO:0000256" key="1">
    <source>
        <dbReference type="ARBA" id="ARBA00022679"/>
    </source>
</evidence>
<dbReference type="InterPro" id="IPR000182">
    <property type="entry name" value="GNAT_dom"/>
</dbReference>
<dbReference type="Pfam" id="PF00583">
    <property type="entry name" value="Acetyltransf_1"/>
    <property type="match status" value="1"/>
</dbReference>
<dbReference type="PANTHER" id="PTHR43877">
    <property type="entry name" value="AMINOALKYLPHOSPHONATE N-ACETYLTRANSFERASE-RELATED-RELATED"/>
    <property type="match status" value="1"/>
</dbReference>
<dbReference type="HOGENOM" id="CLU_013985_23_0_6"/>
<reference evidence="4" key="1">
    <citation type="submission" date="2012-02" db="EMBL/GenBank/DDBJ databases">
        <title>The complete genome of Frateuria aurantia DSM 6220.</title>
        <authorList>
            <consortium name="US DOE Joint Genome Institute (JGI-PGF)"/>
            <person name="Lucas S."/>
            <person name="Copeland A."/>
            <person name="Lapidus A."/>
            <person name="Glavina del Rio T."/>
            <person name="Dalin E."/>
            <person name="Tice H."/>
            <person name="Bruce D."/>
            <person name="Goodwin L."/>
            <person name="Pitluck S."/>
            <person name="Peters L."/>
            <person name="Ovchinnikova G."/>
            <person name="Teshima H."/>
            <person name="Kyrpides N."/>
            <person name="Mavromatis K."/>
            <person name="Ivanova N."/>
            <person name="Brettin T."/>
            <person name="Detter J.C."/>
            <person name="Han C."/>
            <person name="Larimer F."/>
            <person name="Land M."/>
            <person name="Hauser L."/>
            <person name="Markowitz V."/>
            <person name="Cheng J.-F."/>
            <person name="Hugenholtz P."/>
            <person name="Woyke T."/>
            <person name="Wu D."/>
            <person name="Brambilla E."/>
            <person name="Klenk H.-P."/>
            <person name="Eisen J.A."/>
        </authorList>
    </citation>
    <scope>NUCLEOTIDE SEQUENCE</scope>
    <source>
        <strain evidence="4">DSM 6220</strain>
    </source>
</reference>
<dbReference type="Proteomes" id="UP000005234">
    <property type="component" value="Chromosome"/>
</dbReference>
<dbReference type="EMBL" id="CP003350">
    <property type="protein sequence ID" value="AFC84813.1"/>
    <property type="molecule type" value="Genomic_DNA"/>
</dbReference>
<gene>
    <name evidence="4" type="ordered locus">Fraau_0323</name>
</gene>
<keyword evidence="5" id="KW-1185">Reference proteome</keyword>
<accession>H8L315</accession>
<name>H8L315_FRAAD</name>
<dbReference type="CDD" id="cd04301">
    <property type="entry name" value="NAT_SF"/>
    <property type="match status" value="1"/>
</dbReference>
<dbReference type="STRING" id="767434.Fraau_0323"/>
<dbReference type="PANTHER" id="PTHR43877:SF2">
    <property type="entry name" value="AMINOALKYLPHOSPHONATE N-ACETYLTRANSFERASE-RELATED"/>
    <property type="match status" value="1"/>
</dbReference>
<dbReference type="Gene3D" id="3.40.630.30">
    <property type="match status" value="1"/>
</dbReference>
<dbReference type="KEGG" id="fau:Fraau_0323"/>
<dbReference type="InterPro" id="IPR016181">
    <property type="entry name" value="Acyl_CoA_acyltransferase"/>
</dbReference>
<feature type="domain" description="N-acetyltransferase" evidence="3">
    <location>
        <begin position="35"/>
        <end position="182"/>
    </location>
</feature>
<dbReference type="AlphaFoldDB" id="H8L315"/>
<organism evidence="4 5">
    <name type="scientific">Frateuria aurantia (strain ATCC 33424 / DSM 6220 / KCTC 2777 / LMG 1558 / NBRC 3245 / NCIMB 13370)</name>
    <name type="common">Acetobacter aurantius</name>
    <dbReference type="NCBI Taxonomy" id="767434"/>
    <lineage>
        <taxon>Bacteria</taxon>
        <taxon>Pseudomonadati</taxon>
        <taxon>Pseudomonadota</taxon>
        <taxon>Gammaproteobacteria</taxon>
        <taxon>Lysobacterales</taxon>
        <taxon>Rhodanobacteraceae</taxon>
        <taxon>Frateuria</taxon>
    </lineage>
</organism>
<evidence type="ECO:0000313" key="5">
    <source>
        <dbReference type="Proteomes" id="UP000005234"/>
    </source>
</evidence>
<keyword evidence="1 4" id="KW-0808">Transferase</keyword>